<evidence type="ECO:0000259" key="2">
    <source>
        <dbReference type="Pfam" id="PF03372"/>
    </source>
</evidence>
<dbReference type="InterPro" id="IPR005135">
    <property type="entry name" value="Endo/exonuclease/phosphatase"/>
</dbReference>
<dbReference type="PANTHER" id="PTHR31286">
    <property type="entry name" value="GLYCINE-RICH CELL WALL STRUCTURAL PROTEIN 1.8-LIKE"/>
    <property type="match status" value="1"/>
</dbReference>
<dbReference type="AlphaFoldDB" id="A0A8T3BR77"/>
<dbReference type="InterPro" id="IPR036691">
    <property type="entry name" value="Endo/exonu/phosph_ase_sf"/>
</dbReference>
<dbReference type="InterPro" id="IPR004252">
    <property type="entry name" value="Probable_transposase_24"/>
</dbReference>
<gene>
    <name evidence="3" type="ORF">KFK09_007181</name>
</gene>
<evidence type="ECO:0000256" key="1">
    <source>
        <dbReference type="SAM" id="MobiDB-lite"/>
    </source>
</evidence>
<dbReference type="Proteomes" id="UP000829196">
    <property type="component" value="Unassembled WGS sequence"/>
</dbReference>
<sequence>MTSPTSSSPVVPPILTGCPALLFEEAAILQLAAPFCFTLVDSKHIAIQLSNDLDYSRIFSRHFYYIQGCQMRPLQTDQATASLSRPSVARVLVELDVTKKHPQEIWLGSEMNGYFQKVEIENSPIFCSHCKMHGHAIKECFRLHPNLRKEKSVHNENGKMVSKGDDVPIPSVEINLEKADLDMGAAICGNEGEVNVNFNPALSNASKPASIIPNIVLTDKVLQDYVAQTHSNMDLHDANIILDQEKWVNAKIMNSSNDLVVVLDEGEVDSSKALEICNTDAINNVACNSTDNFEVSHNINVDSHVNLPNTGQKLRNTSTVEDGPSFYKKIILVWILQMLRVKNLCRIHNISVLVLLEPLISMDKLFNTAKILGFKHAFANVSNKIWIFWKDFVRIDFIGDFTQALHCNIESSNFKCVASFVYAATSCSSRKILWDKFVNFHSICTLPWLVGGDFNTIVNPSERVGGLHPIFRSMEDFNDMIMNCNLIDIGFSGNNFTWNRANLWQWLDRVLFNNDWVNVFNATKVVHLSRTLMCLKIFFSNIKEVEEKINALEACCQNDPTDANFAILKEAKLVLTNLQCQEETYWKQKAAIKYLAEGDNNTSFFSCFKENSSLCVAPLLEEVKNTLFDMNADSVAGPDGFTVKFFQHLWHFISDDVYDAVLDFFNGTPIPKFFTSTSIVLIHKRFSTNVFGGDLLPILKYIGLRGISVVGLNRKRKYCGVLHPSLCISSNGHSKVWQRMVQIKWKVEPCLAWGLGEGSAGNSDGIGMPQPFPSYVTAELFRRLKAMLGREPTPVELHSRTHKRQEDQQWIDERSRKAYEDYTRLRETHAASSEGSSGGSVEYSEYRIWSQAVGGMQHGRVYGLGAQAQAYEGMTSSTASSFASSSHESLQAQQISALQAELEQIRKSQADWQAQLQAQVQAQLQAHVQTSIHQHNQLLDEMCKMREQLSGKDVAPPEEESTESE</sequence>
<name>A0A8T3BR77_DENNO</name>
<feature type="compositionally biased region" description="Acidic residues" evidence="1">
    <location>
        <begin position="956"/>
        <end position="965"/>
    </location>
</feature>
<comment type="caution">
    <text evidence="3">The sequence shown here is derived from an EMBL/GenBank/DDBJ whole genome shotgun (WGS) entry which is preliminary data.</text>
</comment>
<dbReference type="SUPFAM" id="SSF56219">
    <property type="entry name" value="DNase I-like"/>
    <property type="match status" value="1"/>
</dbReference>
<feature type="domain" description="Endonuclease/exonuclease/phosphatase" evidence="2">
    <location>
        <begin position="337"/>
        <end position="519"/>
    </location>
</feature>
<evidence type="ECO:0000313" key="4">
    <source>
        <dbReference type="Proteomes" id="UP000829196"/>
    </source>
</evidence>
<protein>
    <recommendedName>
        <fullName evidence="2">Endonuclease/exonuclease/phosphatase domain-containing protein</fullName>
    </recommendedName>
</protein>
<evidence type="ECO:0000313" key="3">
    <source>
        <dbReference type="EMBL" id="KAI0519722.1"/>
    </source>
</evidence>
<proteinExistence type="predicted"/>
<dbReference type="OrthoDB" id="695518at2759"/>
<accession>A0A8T3BR77</accession>
<dbReference type="PANTHER" id="PTHR31286:SF165">
    <property type="entry name" value="DUF4283 DOMAIN-CONTAINING PROTEIN"/>
    <property type="match status" value="1"/>
</dbReference>
<feature type="region of interest" description="Disordered" evidence="1">
    <location>
        <begin position="945"/>
        <end position="965"/>
    </location>
</feature>
<dbReference type="EMBL" id="JAGYWB010000006">
    <property type="protein sequence ID" value="KAI0519722.1"/>
    <property type="molecule type" value="Genomic_DNA"/>
</dbReference>
<dbReference type="Gene3D" id="3.60.10.10">
    <property type="entry name" value="Endonuclease/exonuclease/phosphatase"/>
    <property type="match status" value="1"/>
</dbReference>
<keyword evidence="4" id="KW-1185">Reference proteome</keyword>
<organism evidence="3 4">
    <name type="scientific">Dendrobium nobile</name>
    <name type="common">Orchid</name>
    <dbReference type="NCBI Taxonomy" id="94219"/>
    <lineage>
        <taxon>Eukaryota</taxon>
        <taxon>Viridiplantae</taxon>
        <taxon>Streptophyta</taxon>
        <taxon>Embryophyta</taxon>
        <taxon>Tracheophyta</taxon>
        <taxon>Spermatophyta</taxon>
        <taxon>Magnoliopsida</taxon>
        <taxon>Liliopsida</taxon>
        <taxon>Asparagales</taxon>
        <taxon>Orchidaceae</taxon>
        <taxon>Epidendroideae</taxon>
        <taxon>Malaxideae</taxon>
        <taxon>Dendrobiinae</taxon>
        <taxon>Dendrobium</taxon>
    </lineage>
</organism>
<dbReference type="InterPro" id="IPR040256">
    <property type="entry name" value="At4g02000-like"/>
</dbReference>
<dbReference type="Pfam" id="PF03372">
    <property type="entry name" value="Exo_endo_phos"/>
    <property type="match status" value="1"/>
</dbReference>
<dbReference type="Pfam" id="PF03004">
    <property type="entry name" value="Transposase_24"/>
    <property type="match status" value="1"/>
</dbReference>
<dbReference type="GO" id="GO:0003824">
    <property type="term" value="F:catalytic activity"/>
    <property type="evidence" value="ECO:0007669"/>
    <property type="project" value="InterPro"/>
</dbReference>
<reference evidence="3" key="1">
    <citation type="journal article" date="2022" name="Front. Genet.">
        <title>Chromosome-Scale Assembly of the Dendrobium nobile Genome Provides Insights Into the Molecular Mechanism of the Biosynthesis of the Medicinal Active Ingredient of Dendrobium.</title>
        <authorList>
            <person name="Xu Q."/>
            <person name="Niu S.-C."/>
            <person name="Li K.-L."/>
            <person name="Zheng P.-J."/>
            <person name="Zhang X.-J."/>
            <person name="Jia Y."/>
            <person name="Liu Y."/>
            <person name="Niu Y.-X."/>
            <person name="Yu L.-H."/>
            <person name="Chen D.-F."/>
            <person name="Zhang G.-Q."/>
        </authorList>
    </citation>
    <scope>NUCLEOTIDE SEQUENCE</scope>
    <source>
        <tissue evidence="3">Leaf</tissue>
    </source>
</reference>